<dbReference type="PANTHER" id="PTHR16189:SF0">
    <property type="entry name" value="TRANSMEMBRANE PROTEIN 104"/>
    <property type="match status" value="1"/>
</dbReference>
<comment type="similarity">
    <text evidence="6">Belongs to the TMEM104 family.</text>
</comment>
<reference evidence="10" key="1">
    <citation type="journal article" date="2010" name="Science">
        <title>Signatures of adaptation to obligate biotrophy in the Hyaloperonospora arabidopsidis genome.</title>
        <authorList>
            <person name="Baxter L."/>
            <person name="Tripathy S."/>
            <person name="Ishaque N."/>
            <person name="Boot N."/>
            <person name="Cabral A."/>
            <person name="Kemen E."/>
            <person name="Thines M."/>
            <person name="Ah-Fong A."/>
            <person name="Anderson R."/>
            <person name="Badejoko W."/>
            <person name="Bittner-Eddy P."/>
            <person name="Boore J.L."/>
            <person name="Chibucos M.C."/>
            <person name="Coates M."/>
            <person name="Dehal P."/>
            <person name="Delehaunty K."/>
            <person name="Dong S."/>
            <person name="Downton P."/>
            <person name="Dumas B."/>
            <person name="Fabro G."/>
            <person name="Fronick C."/>
            <person name="Fuerstenberg S.I."/>
            <person name="Fulton L."/>
            <person name="Gaulin E."/>
            <person name="Govers F."/>
            <person name="Hughes L."/>
            <person name="Humphray S."/>
            <person name="Jiang R.H."/>
            <person name="Judelson H."/>
            <person name="Kamoun S."/>
            <person name="Kyung K."/>
            <person name="Meijer H."/>
            <person name="Minx P."/>
            <person name="Morris P."/>
            <person name="Nelson J."/>
            <person name="Phuntumart V."/>
            <person name="Qutob D."/>
            <person name="Rehmany A."/>
            <person name="Rougon-Cardoso A."/>
            <person name="Ryden P."/>
            <person name="Torto-Alalibo T."/>
            <person name="Studholme D."/>
            <person name="Wang Y."/>
            <person name="Win J."/>
            <person name="Wood J."/>
            <person name="Clifton S.W."/>
            <person name="Rogers J."/>
            <person name="Van den Ackerveken G."/>
            <person name="Jones J.D."/>
            <person name="McDowell J.M."/>
            <person name="Beynon J."/>
            <person name="Tyler B.M."/>
        </authorList>
    </citation>
    <scope>NUCLEOTIDE SEQUENCE [LARGE SCALE GENOMIC DNA]</scope>
    <source>
        <strain evidence="10">Emoy2</strain>
    </source>
</reference>
<dbReference type="InParanoid" id="M4B1W9"/>
<dbReference type="EMBL" id="JH597776">
    <property type="status" value="NOT_ANNOTATED_CDS"/>
    <property type="molecule type" value="Genomic_DNA"/>
</dbReference>
<feature type="transmembrane region" description="Helical" evidence="7">
    <location>
        <begin position="187"/>
        <end position="207"/>
    </location>
</feature>
<dbReference type="HOGENOM" id="CLU_573016_0_0_1"/>
<dbReference type="PANTHER" id="PTHR16189">
    <property type="entry name" value="TRANSMEMBRANE PROTEIN 104-RELATED"/>
    <property type="match status" value="1"/>
</dbReference>
<dbReference type="Pfam" id="PF01490">
    <property type="entry name" value="Aa_trans"/>
    <property type="match status" value="1"/>
</dbReference>
<feature type="transmembrane region" description="Helical" evidence="7">
    <location>
        <begin position="135"/>
        <end position="155"/>
    </location>
</feature>
<dbReference type="VEuPathDB" id="FungiDB:HpaG800266"/>
<proteinExistence type="inferred from homology"/>
<protein>
    <recommendedName>
        <fullName evidence="8">Amino acid transporter transmembrane domain-containing protein</fullName>
    </recommendedName>
</protein>
<evidence type="ECO:0000313" key="10">
    <source>
        <dbReference type="Proteomes" id="UP000011713"/>
    </source>
</evidence>
<dbReference type="eggNOG" id="KOG3832">
    <property type="taxonomic scope" value="Eukaryota"/>
</dbReference>
<evidence type="ECO:0000259" key="8">
    <source>
        <dbReference type="Pfam" id="PF01490"/>
    </source>
</evidence>
<dbReference type="AlphaFoldDB" id="M4B1W9"/>
<feature type="transmembrane region" description="Helical" evidence="7">
    <location>
        <begin position="289"/>
        <end position="310"/>
    </location>
</feature>
<keyword evidence="3 7" id="KW-1133">Transmembrane helix</keyword>
<evidence type="ECO:0000313" key="9">
    <source>
        <dbReference type="EnsemblProtists" id="HpaP800266"/>
    </source>
</evidence>
<accession>M4B1W9</accession>
<keyword evidence="10" id="KW-1185">Reference proteome</keyword>
<organism evidence="9 10">
    <name type="scientific">Hyaloperonospora arabidopsidis (strain Emoy2)</name>
    <name type="common">Downy mildew agent</name>
    <name type="synonym">Peronospora arabidopsidis</name>
    <dbReference type="NCBI Taxonomy" id="559515"/>
    <lineage>
        <taxon>Eukaryota</taxon>
        <taxon>Sar</taxon>
        <taxon>Stramenopiles</taxon>
        <taxon>Oomycota</taxon>
        <taxon>Peronosporomycetes</taxon>
        <taxon>Peronosporales</taxon>
        <taxon>Peronosporaceae</taxon>
        <taxon>Hyaloperonospora</taxon>
    </lineage>
</organism>
<feature type="domain" description="Amino acid transporter transmembrane" evidence="8">
    <location>
        <begin position="123"/>
        <end position="309"/>
    </location>
</feature>
<evidence type="ECO:0000256" key="7">
    <source>
        <dbReference type="SAM" id="Phobius"/>
    </source>
</evidence>
<keyword evidence="5" id="KW-0325">Glycoprotein</keyword>
<keyword evidence="4 7" id="KW-0472">Membrane</keyword>
<evidence type="ECO:0000256" key="1">
    <source>
        <dbReference type="ARBA" id="ARBA00004141"/>
    </source>
</evidence>
<keyword evidence="2 7" id="KW-0812">Transmembrane</keyword>
<evidence type="ECO:0000256" key="6">
    <source>
        <dbReference type="ARBA" id="ARBA00038166"/>
    </source>
</evidence>
<evidence type="ECO:0000256" key="3">
    <source>
        <dbReference type="ARBA" id="ARBA00022989"/>
    </source>
</evidence>
<dbReference type="Proteomes" id="UP000011713">
    <property type="component" value="Unassembled WGS sequence"/>
</dbReference>
<feature type="transmembrane region" description="Helical" evidence="7">
    <location>
        <begin position="219"/>
        <end position="236"/>
    </location>
</feature>
<dbReference type="GO" id="GO:0016020">
    <property type="term" value="C:membrane"/>
    <property type="evidence" value="ECO:0007669"/>
    <property type="project" value="UniProtKB-SubCell"/>
</dbReference>
<feature type="transmembrane region" description="Helical" evidence="7">
    <location>
        <begin position="256"/>
        <end position="277"/>
    </location>
</feature>
<evidence type="ECO:0000256" key="5">
    <source>
        <dbReference type="ARBA" id="ARBA00023180"/>
    </source>
</evidence>
<sequence>MIEAIAGVNALKRCKGELGANANLDDDDKRSLEELNDSDDDDVLTEFVPLMVANEVDFAWTATFKGHHISLTCCVRLCCYVFWSCRNTTRSGRTCAQRPVSVSSTLICPRRCGMIRLRVVELAEMAELLFSHRGVVAFYACITVYLYGDLAIYAVAVPKSLREMICPRPSADAVVWACSDKFNSSELYRLFVVLFGLLLGPFTFNHVHKTRTLQLVSTVVRHASFGLMIVLASIGIARGHGRSVADVVSYEKPSNIATFFGVCIYSFMCHHSVPGLVAPITNKSKVGTVLISAFMAVLSVYFVLCASATFRFKPEDVQVGVKAQSWCWWYTNMSRSLLYEGCVHTQLQELPGARVWILSQLIPGVYSKCEFPADLHHPSRKHSPPRIACGRVQPSDRRQCSAWPVRFLTSEHLRARGASAATRRSVFHGRCVDARGIHRHLRWIRHPGTWSLSSWLVAISQWYALTTARRACVLCSY</sequence>
<evidence type="ECO:0000256" key="2">
    <source>
        <dbReference type="ARBA" id="ARBA00022692"/>
    </source>
</evidence>
<evidence type="ECO:0000256" key="4">
    <source>
        <dbReference type="ARBA" id="ARBA00023136"/>
    </source>
</evidence>
<dbReference type="EnsemblProtists" id="HpaT800266">
    <property type="protein sequence ID" value="HpaP800266"/>
    <property type="gene ID" value="HpaG800266"/>
</dbReference>
<reference evidence="9" key="2">
    <citation type="submission" date="2015-06" db="UniProtKB">
        <authorList>
            <consortium name="EnsemblProtists"/>
        </authorList>
    </citation>
    <scope>IDENTIFICATION</scope>
    <source>
        <strain evidence="9">Emoy2</strain>
    </source>
</reference>
<dbReference type="InterPro" id="IPR013057">
    <property type="entry name" value="AA_transpt_TM"/>
</dbReference>
<name>M4B1W9_HYAAE</name>
<comment type="subcellular location">
    <subcellularLocation>
        <location evidence="1">Membrane</location>
        <topology evidence="1">Multi-pass membrane protein</topology>
    </subcellularLocation>
</comment>